<dbReference type="EMBL" id="PIPI01000008">
    <property type="protein sequence ID" value="RUO18682.1"/>
    <property type="molecule type" value="Genomic_DNA"/>
</dbReference>
<name>A0A432VQZ0_9GAMM</name>
<gene>
    <name evidence="1" type="ORF">CWE06_10595</name>
</gene>
<evidence type="ECO:0000313" key="1">
    <source>
        <dbReference type="EMBL" id="RUO18682.1"/>
    </source>
</evidence>
<dbReference type="Proteomes" id="UP000288212">
    <property type="component" value="Unassembled WGS sequence"/>
</dbReference>
<dbReference type="RefSeq" id="WP_126793906.1">
    <property type="nucleotide sequence ID" value="NZ_PIPI01000008.1"/>
</dbReference>
<sequence length="81" mass="8729">MGETLHSRYKVEILSGDDVIITLGAPKTTSVLNVITMAQREMSRIPTASHAVIRGLSGKTVEIDADDGWISAHIAAIKLRT</sequence>
<protein>
    <submittedName>
        <fullName evidence="1">Uncharacterized protein</fullName>
    </submittedName>
</protein>
<evidence type="ECO:0000313" key="2">
    <source>
        <dbReference type="Proteomes" id="UP000288212"/>
    </source>
</evidence>
<dbReference type="OrthoDB" id="6400910at2"/>
<organism evidence="1 2">
    <name type="scientific">Aliidiomarina haloalkalitolerans</name>
    <dbReference type="NCBI Taxonomy" id="859059"/>
    <lineage>
        <taxon>Bacteria</taxon>
        <taxon>Pseudomonadati</taxon>
        <taxon>Pseudomonadota</taxon>
        <taxon>Gammaproteobacteria</taxon>
        <taxon>Alteromonadales</taxon>
        <taxon>Idiomarinaceae</taxon>
        <taxon>Aliidiomarina</taxon>
    </lineage>
</organism>
<reference evidence="1 2" key="1">
    <citation type="journal article" date="2011" name="Front. Microbiol.">
        <title>Genomic signatures of strain selection and enhancement in Bacillus atrophaeus var. globigii, a historical biowarfare simulant.</title>
        <authorList>
            <person name="Gibbons H.S."/>
            <person name="Broomall S.M."/>
            <person name="McNew L.A."/>
            <person name="Daligault H."/>
            <person name="Chapman C."/>
            <person name="Bruce D."/>
            <person name="Karavis M."/>
            <person name="Krepps M."/>
            <person name="McGregor P.A."/>
            <person name="Hong C."/>
            <person name="Park K.H."/>
            <person name="Akmal A."/>
            <person name="Feldman A."/>
            <person name="Lin J.S."/>
            <person name="Chang W.E."/>
            <person name="Higgs B.W."/>
            <person name="Demirev P."/>
            <person name="Lindquist J."/>
            <person name="Liem A."/>
            <person name="Fochler E."/>
            <person name="Read T.D."/>
            <person name="Tapia R."/>
            <person name="Johnson S."/>
            <person name="Bishop-Lilly K.A."/>
            <person name="Detter C."/>
            <person name="Han C."/>
            <person name="Sozhamannan S."/>
            <person name="Rosenzweig C.N."/>
            <person name="Skowronski E.W."/>
        </authorList>
    </citation>
    <scope>NUCLEOTIDE SEQUENCE [LARGE SCALE GENOMIC DNA]</scope>
    <source>
        <strain evidence="1 2">AK5</strain>
    </source>
</reference>
<dbReference type="AlphaFoldDB" id="A0A432VQZ0"/>
<comment type="caution">
    <text evidence="1">The sequence shown here is derived from an EMBL/GenBank/DDBJ whole genome shotgun (WGS) entry which is preliminary data.</text>
</comment>
<accession>A0A432VQZ0</accession>
<proteinExistence type="predicted"/>
<keyword evidence="2" id="KW-1185">Reference proteome</keyword>